<evidence type="ECO:0000313" key="11">
    <source>
        <dbReference type="Proteomes" id="UP000234275"/>
    </source>
</evidence>
<dbReference type="STRING" id="1392250.A0A2I2GIK6"/>
<evidence type="ECO:0000256" key="3">
    <source>
        <dbReference type="ARBA" id="ARBA00022679"/>
    </source>
</evidence>
<evidence type="ECO:0000256" key="5">
    <source>
        <dbReference type="ARBA" id="ARBA00022737"/>
    </source>
</evidence>
<comment type="catalytic activity">
    <reaction evidence="1">
        <text>[E2 ubiquitin-conjugating enzyme]-S-ubiquitinyl-L-cysteine + [acceptor protein]-L-lysine = [E2 ubiquitin-conjugating enzyme]-L-cysteine + [acceptor protein]-N(6)-ubiquitinyl-L-lysine.</text>
        <dbReference type="EC" id="2.3.2.31"/>
    </reaction>
</comment>
<dbReference type="Gene3D" id="1.20.120.1750">
    <property type="match status" value="1"/>
</dbReference>
<accession>A0A2I2GIK6</accession>
<dbReference type="EC" id="2.3.2.31" evidence="2"/>
<protein>
    <recommendedName>
        <fullName evidence="2">RBR-type E3 ubiquitin transferase</fullName>
        <ecNumber evidence="2">2.3.2.31</ecNumber>
    </recommendedName>
</protein>
<keyword evidence="8" id="KW-0862">Zinc</keyword>
<dbReference type="Proteomes" id="UP000234275">
    <property type="component" value="Unassembled WGS sequence"/>
</dbReference>
<keyword evidence="7" id="KW-0833">Ubl conjugation pathway</keyword>
<dbReference type="SUPFAM" id="SSF57850">
    <property type="entry name" value="RING/U-box"/>
    <property type="match status" value="2"/>
</dbReference>
<dbReference type="InterPro" id="IPR002867">
    <property type="entry name" value="IBR_dom"/>
</dbReference>
<dbReference type="AlphaFoldDB" id="A0A2I2GIK6"/>
<dbReference type="GO" id="GO:0061630">
    <property type="term" value="F:ubiquitin protein ligase activity"/>
    <property type="evidence" value="ECO:0007669"/>
    <property type="project" value="UniProtKB-EC"/>
</dbReference>
<dbReference type="OrthoDB" id="9977870at2759"/>
<dbReference type="InterPro" id="IPR031127">
    <property type="entry name" value="E3_UB_ligase_RBR"/>
</dbReference>
<keyword evidence="6" id="KW-0863">Zinc-finger</keyword>
<evidence type="ECO:0000256" key="2">
    <source>
        <dbReference type="ARBA" id="ARBA00012251"/>
    </source>
</evidence>
<evidence type="ECO:0000256" key="7">
    <source>
        <dbReference type="ARBA" id="ARBA00022786"/>
    </source>
</evidence>
<gene>
    <name evidence="10" type="ORF">P170DRAFT_507462</name>
</gene>
<dbReference type="RefSeq" id="XP_024708016.1">
    <property type="nucleotide sequence ID" value="XM_024854487.1"/>
</dbReference>
<organism evidence="10 11">
    <name type="scientific">Aspergillus steynii IBT 23096</name>
    <dbReference type="NCBI Taxonomy" id="1392250"/>
    <lineage>
        <taxon>Eukaryota</taxon>
        <taxon>Fungi</taxon>
        <taxon>Dikarya</taxon>
        <taxon>Ascomycota</taxon>
        <taxon>Pezizomycotina</taxon>
        <taxon>Eurotiomycetes</taxon>
        <taxon>Eurotiomycetidae</taxon>
        <taxon>Eurotiales</taxon>
        <taxon>Aspergillaceae</taxon>
        <taxon>Aspergillus</taxon>
        <taxon>Aspergillus subgen. Circumdati</taxon>
    </lineage>
</organism>
<dbReference type="PROSITE" id="PS51873">
    <property type="entry name" value="TRIAD"/>
    <property type="match status" value="1"/>
</dbReference>
<dbReference type="InterPro" id="IPR044066">
    <property type="entry name" value="TRIAD_supradom"/>
</dbReference>
<dbReference type="InterPro" id="IPR017907">
    <property type="entry name" value="Znf_RING_CS"/>
</dbReference>
<keyword evidence="4" id="KW-0479">Metal-binding</keyword>
<reference evidence="10 11" key="1">
    <citation type="submission" date="2016-12" db="EMBL/GenBank/DDBJ databases">
        <title>The genomes of Aspergillus section Nigri reveals drivers in fungal speciation.</title>
        <authorList>
            <consortium name="DOE Joint Genome Institute"/>
            <person name="Vesth T.C."/>
            <person name="Nybo J."/>
            <person name="Theobald S."/>
            <person name="Brandl J."/>
            <person name="Frisvad J.C."/>
            <person name="Nielsen K.F."/>
            <person name="Lyhne E.K."/>
            <person name="Kogle M.E."/>
            <person name="Kuo A."/>
            <person name="Riley R."/>
            <person name="Clum A."/>
            <person name="Nolan M."/>
            <person name="Lipzen A."/>
            <person name="Salamov A."/>
            <person name="Henrissat B."/>
            <person name="Wiebenga A."/>
            <person name="De Vries R.P."/>
            <person name="Grigoriev I.V."/>
            <person name="Mortensen U.H."/>
            <person name="Andersen M.R."/>
            <person name="Baker S.E."/>
        </authorList>
    </citation>
    <scope>NUCLEOTIDE SEQUENCE [LARGE SCALE GENOMIC DNA]</scope>
    <source>
        <strain evidence="10 11">IBT 23096</strain>
    </source>
</reference>
<evidence type="ECO:0000259" key="9">
    <source>
        <dbReference type="PROSITE" id="PS51873"/>
    </source>
</evidence>
<dbReference type="Pfam" id="PF01485">
    <property type="entry name" value="IBR"/>
    <property type="match status" value="2"/>
</dbReference>
<evidence type="ECO:0000256" key="8">
    <source>
        <dbReference type="ARBA" id="ARBA00022833"/>
    </source>
</evidence>
<keyword evidence="3" id="KW-0808">Transferase</keyword>
<name>A0A2I2GIK6_9EURO</name>
<dbReference type="PANTHER" id="PTHR11685">
    <property type="entry name" value="RBR FAMILY RING FINGER AND IBR DOMAIN-CONTAINING"/>
    <property type="match status" value="1"/>
</dbReference>
<dbReference type="GO" id="GO:0008270">
    <property type="term" value="F:zinc ion binding"/>
    <property type="evidence" value="ECO:0007669"/>
    <property type="project" value="UniProtKB-KW"/>
</dbReference>
<feature type="domain" description="RING-type" evidence="9">
    <location>
        <begin position="154"/>
        <end position="341"/>
    </location>
</feature>
<evidence type="ECO:0000256" key="4">
    <source>
        <dbReference type="ARBA" id="ARBA00022723"/>
    </source>
</evidence>
<keyword evidence="11" id="KW-1185">Reference proteome</keyword>
<dbReference type="GeneID" id="36562193"/>
<evidence type="ECO:0000256" key="6">
    <source>
        <dbReference type="ARBA" id="ARBA00022771"/>
    </source>
</evidence>
<evidence type="ECO:0000256" key="1">
    <source>
        <dbReference type="ARBA" id="ARBA00001798"/>
    </source>
</evidence>
<dbReference type="CDD" id="cd20335">
    <property type="entry name" value="BRcat_RBR"/>
    <property type="match status" value="1"/>
</dbReference>
<evidence type="ECO:0000313" key="10">
    <source>
        <dbReference type="EMBL" id="PLB52714.1"/>
    </source>
</evidence>
<dbReference type="EMBL" id="MSFO01000002">
    <property type="protein sequence ID" value="PLB52714.1"/>
    <property type="molecule type" value="Genomic_DNA"/>
</dbReference>
<dbReference type="PROSITE" id="PS00518">
    <property type="entry name" value="ZF_RING_1"/>
    <property type="match status" value="1"/>
</dbReference>
<comment type="caution">
    <text evidence="10">The sequence shown here is derived from an EMBL/GenBank/DDBJ whole genome shotgun (WGS) entry which is preliminary data.</text>
</comment>
<dbReference type="VEuPathDB" id="FungiDB:P170DRAFT_507462"/>
<proteinExistence type="predicted"/>
<keyword evidence="5" id="KW-0677">Repeat</keyword>
<dbReference type="SMART" id="SM00647">
    <property type="entry name" value="IBR"/>
    <property type="match status" value="2"/>
</dbReference>
<dbReference type="GO" id="GO:0016567">
    <property type="term" value="P:protein ubiquitination"/>
    <property type="evidence" value="ECO:0007669"/>
    <property type="project" value="InterPro"/>
</dbReference>
<sequence length="424" mass="48084">MDPLSAELILQIVQGDLQDTLRQRQNSSQNGELRNFPSDQELALREWEAQLQQYLATLIDHQMAHSISNAVQDDGVAVTIAIEEERRALADRVTALRVEGHDVPNPEQLMVQENAAMAGLVGNPPTIVDAQGSFLDPGTSSSDCQLQEPAENWRRLPCASCAAVFPSPQLMEAPCGHIYCRGCATHLIEHSFVDESLFPPRCCRLAFPVSAVRQILGLDIANRYDEKSIERNDPYRTYCSNPQCAQYIFPAQVAFYVGTCNTCAQKTCTLCKKAEHPQCPCPAEDSEVLVLAEQEGWRRCPGCRNLVELKDGCNHITCRCRFEFCYICGTPWRRCRCELWDEERLVHRAQVLVGRDQPGPPPQAEVQRVARYLRQRESCDHEDDWTRLDGVYECEHCLEELPYFILLCPLCGIRACVRCKYNRF</sequence>
<dbReference type="CDD" id="cd22584">
    <property type="entry name" value="Rcat_RBR_unk"/>
    <property type="match status" value="1"/>
</dbReference>